<feature type="compositionally biased region" description="Basic and acidic residues" evidence="1">
    <location>
        <begin position="843"/>
        <end position="852"/>
    </location>
</feature>
<sequence length="869" mass="98820">MTEFEGLYTAVVESEPKEIKQNLVKIPSIHQQEALDSALEKSISLSLAPKVQNVKFLLELGADPNGPSGNEGIVLSYAYSSGLNHIVELLLQAGADTNADHSDVLEQAVRKGDVRYVVRFVEAGADINNKSRLLFVDDLLVAAEGSPEIQQYLISKGITAGSELKKNLANITIPRLSDYPGTTKYQYDQEHTPAEYPTEQLCVRDYSTRYFVVRGNTKDHQNLLRKNGGKFFPKLKGGKGWLLPLRNREIIENNMSQSKPTIPSPEQESKPKESPTPVYSDNSINRPIINNSSTIDIYTPIGEYGYMTTSYTHPELFYLDKHTWDSIERYLMYKMYEGSIKANAVRDANTLVEARKKFNVNTIITAKTPKQLVMNQKMRPLAGSKMNTNNLQHREKLFYHANEAKFSQNRLLRNRLLYTDNKEIITKNSHDIFGYEGNLLGNTLMKLRYEFGGPVYEHRNVSKTNSLIIRKYSTLDASLRSAKVPKPASGSKPVSPAGAQPRTNKSFYVIRGDPDTELATQLRTLGTYKTKTDKVIRGKLNLNLQGGAGWLVPYGKRKEAKKIVFNTYPDEKKIQICGQDWVKKNIKQFLEIAILVSRFRGRQEIGPDDLMFTIKDIYGREDFLGEENGNPSVDFIHSVWKYVEKQDTVISDAAIQLLWNFLSKMVLEITQNIETYDQMKEIMNNIDATILDTPIKPAEGLTERESIIVHSFTRLYKLLKKINNVEAKICVIVVHMMLGNIHYENIRTIYSKKAKMQTDTDWTDEENQFQRRFQITTPHIQAILDNLPADISTKCKLLVLTTLDYVMSLENENAITISKRLIVLSQKGTQPSPTPILPDESSDIPKPEHDEPEHDEPEHDEPEHDEPEQ</sequence>
<feature type="region of interest" description="Disordered" evidence="1">
    <location>
        <begin position="482"/>
        <end position="502"/>
    </location>
</feature>
<evidence type="ECO:0000313" key="2">
    <source>
        <dbReference type="EMBL" id="QBK87228.1"/>
    </source>
</evidence>
<dbReference type="InterPro" id="IPR012816">
    <property type="entry name" value="NADAR"/>
</dbReference>
<dbReference type="InterPro" id="IPR037238">
    <property type="entry name" value="YbiA-like_sf"/>
</dbReference>
<reference evidence="2" key="1">
    <citation type="journal article" date="2019" name="MBio">
        <title>Virus Genomes from Deep Sea Sediments Expand the Ocean Megavirome and Support Independent Origins of Viral Gigantism.</title>
        <authorList>
            <person name="Backstrom D."/>
            <person name="Yutin N."/>
            <person name="Jorgensen S.L."/>
            <person name="Dharamshi J."/>
            <person name="Homa F."/>
            <person name="Zaremba-Niedwiedzka K."/>
            <person name="Spang A."/>
            <person name="Wolf Y.I."/>
            <person name="Koonin E.V."/>
            <person name="Ettema T.J."/>
        </authorList>
    </citation>
    <scope>NUCLEOTIDE SEQUENCE</scope>
</reference>
<accession>A0A481YVL1</accession>
<dbReference type="InterPro" id="IPR036770">
    <property type="entry name" value="Ankyrin_rpt-contain_sf"/>
</dbReference>
<dbReference type="SMART" id="SM00248">
    <property type="entry name" value="ANK"/>
    <property type="match status" value="3"/>
</dbReference>
<dbReference type="Gene3D" id="1.10.357.40">
    <property type="entry name" value="YbiA-like"/>
    <property type="match status" value="1"/>
</dbReference>
<dbReference type="CDD" id="cd15457">
    <property type="entry name" value="NADAR"/>
    <property type="match status" value="1"/>
</dbReference>
<evidence type="ECO:0000256" key="1">
    <source>
        <dbReference type="SAM" id="MobiDB-lite"/>
    </source>
</evidence>
<dbReference type="SUPFAM" id="SSF143990">
    <property type="entry name" value="YbiA-like"/>
    <property type="match status" value="1"/>
</dbReference>
<dbReference type="InterPro" id="IPR002110">
    <property type="entry name" value="Ankyrin_rpt"/>
</dbReference>
<feature type="region of interest" description="Disordered" evidence="1">
    <location>
        <begin position="827"/>
        <end position="869"/>
    </location>
</feature>
<feature type="compositionally biased region" description="Acidic residues" evidence="1">
    <location>
        <begin position="853"/>
        <end position="869"/>
    </location>
</feature>
<feature type="compositionally biased region" description="Polar residues" evidence="1">
    <location>
        <begin position="253"/>
        <end position="266"/>
    </location>
</feature>
<dbReference type="SUPFAM" id="SSF48403">
    <property type="entry name" value="Ankyrin repeat"/>
    <property type="match status" value="1"/>
</dbReference>
<gene>
    <name evidence="2" type="ORF">LCMAC201_01300</name>
</gene>
<organism evidence="2">
    <name type="scientific">Marseillevirus LCMAC201</name>
    <dbReference type="NCBI Taxonomy" id="2506605"/>
    <lineage>
        <taxon>Viruses</taxon>
        <taxon>Varidnaviria</taxon>
        <taxon>Bamfordvirae</taxon>
        <taxon>Nucleocytoviricota</taxon>
        <taxon>Megaviricetes</taxon>
        <taxon>Pimascovirales</taxon>
        <taxon>Pimascovirales incertae sedis</taxon>
        <taxon>Marseilleviridae</taxon>
    </lineage>
</organism>
<dbReference type="Gene3D" id="1.25.40.20">
    <property type="entry name" value="Ankyrin repeat-containing domain"/>
    <property type="match status" value="1"/>
</dbReference>
<dbReference type="EMBL" id="MK500346">
    <property type="protein sequence ID" value="QBK87228.1"/>
    <property type="molecule type" value="Genomic_DNA"/>
</dbReference>
<name>A0A481YVL1_9VIRU</name>
<feature type="region of interest" description="Disordered" evidence="1">
    <location>
        <begin position="253"/>
        <end position="285"/>
    </location>
</feature>
<proteinExistence type="predicted"/>
<protein>
    <submittedName>
        <fullName evidence="2">Ankyrin repeat protein</fullName>
    </submittedName>
</protein>